<dbReference type="AlphaFoldDB" id="A0A967F1H5"/>
<dbReference type="EMBL" id="JAAQPH010000021">
    <property type="protein sequence ID" value="NIA71345.1"/>
    <property type="molecule type" value="Genomic_DNA"/>
</dbReference>
<evidence type="ECO:0000313" key="1">
    <source>
        <dbReference type="EMBL" id="NIA71345.1"/>
    </source>
</evidence>
<name>A0A967F1H5_9PROT</name>
<organism evidence="1 2">
    <name type="scientific">Pelagibius litoralis</name>
    <dbReference type="NCBI Taxonomy" id="374515"/>
    <lineage>
        <taxon>Bacteria</taxon>
        <taxon>Pseudomonadati</taxon>
        <taxon>Pseudomonadota</taxon>
        <taxon>Alphaproteobacteria</taxon>
        <taxon>Rhodospirillales</taxon>
        <taxon>Rhodovibrionaceae</taxon>
        <taxon>Pelagibius</taxon>
    </lineage>
</organism>
<proteinExistence type="predicted"/>
<sequence length="231" mass="25351">MANKALQDQAMSSGVDALISRLREEGVAAGRAEAAQILGDAKAEAKFLLDKARADAQVQRETARKKAEAYRKAGEEALKTAMRDTVLDMKAVLMKRFSADVQRLVTRQLESPALLERMILDVAGRVRDEIAGQEDEPLEILLPESIVGLEELRNDPQELDKGQLTQFVLSLTGEMLREGVTFGPSDDTGSGITVRMKDQDVTLDLTDQAVAALILQHLQPRFRAVLEGIVK</sequence>
<accession>A0A967F1H5</accession>
<protein>
    <recommendedName>
        <fullName evidence="3">V/A-type H+-transporting ATPase subunit E</fullName>
    </recommendedName>
</protein>
<reference evidence="1" key="1">
    <citation type="submission" date="2020-03" db="EMBL/GenBank/DDBJ databases">
        <title>Genome of Pelagibius litoralis DSM 21314T.</title>
        <authorList>
            <person name="Wang G."/>
        </authorList>
    </citation>
    <scope>NUCLEOTIDE SEQUENCE</scope>
    <source>
        <strain evidence="1">DSM 21314</strain>
    </source>
</reference>
<comment type="caution">
    <text evidence="1">The sequence shown here is derived from an EMBL/GenBank/DDBJ whole genome shotgun (WGS) entry which is preliminary data.</text>
</comment>
<gene>
    <name evidence="1" type="ORF">HBA54_22350</name>
</gene>
<keyword evidence="2" id="KW-1185">Reference proteome</keyword>
<dbReference type="Proteomes" id="UP000761264">
    <property type="component" value="Unassembled WGS sequence"/>
</dbReference>
<evidence type="ECO:0000313" key="2">
    <source>
        <dbReference type="Proteomes" id="UP000761264"/>
    </source>
</evidence>
<evidence type="ECO:0008006" key="3">
    <source>
        <dbReference type="Google" id="ProtNLM"/>
    </source>
</evidence>